<evidence type="ECO:0000313" key="3">
    <source>
        <dbReference type="Proteomes" id="UP001148838"/>
    </source>
</evidence>
<keyword evidence="1" id="KW-1133">Transmembrane helix</keyword>
<name>A0ABQ8TBQ7_PERAM</name>
<keyword evidence="3" id="KW-1185">Reference proteome</keyword>
<reference evidence="2 3" key="1">
    <citation type="journal article" date="2022" name="Allergy">
        <title>Genome assembly and annotation of Periplaneta americana reveal a comprehensive cockroach allergen profile.</title>
        <authorList>
            <person name="Wang L."/>
            <person name="Xiong Q."/>
            <person name="Saelim N."/>
            <person name="Wang L."/>
            <person name="Nong W."/>
            <person name="Wan A.T."/>
            <person name="Shi M."/>
            <person name="Liu X."/>
            <person name="Cao Q."/>
            <person name="Hui J.H.L."/>
            <person name="Sookrung N."/>
            <person name="Leung T.F."/>
            <person name="Tungtrongchitr A."/>
            <person name="Tsui S.K.W."/>
        </authorList>
    </citation>
    <scope>NUCLEOTIDE SEQUENCE [LARGE SCALE GENOMIC DNA]</scope>
    <source>
        <strain evidence="2">PWHHKU_190912</strain>
    </source>
</reference>
<gene>
    <name evidence="2" type="ORF">ANN_05772</name>
</gene>
<comment type="caution">
    <text evidence="2">The sequence shown here is derived from an EMBL/GenBank/DDBJ whole genome shotgun (WGS) entry which is preliminary data.</text>
</comment>
<dbReference type="Proteomes" id="UP001148838">
    <property type="component" value="Unassembled WGS sequence"/>
</dbReference>
<keyword evidence="1" id="KW-0812">Transmembrane</keyword>
<organism evidence="2 3">
    <name type="scientific">Periplaneta americana</name>
    <name type="common">American cockroach</name>
    <name type="synonym">Blatta americana</name>
    <dbReference type="NCBI Taxonomy" id="6978"/>
    <lineage>
        <taxon>Eukaryota</taxon>
        <taxon>Metazoa</taxon>
        <taxon>Ecdysozoa</taxon>
        <taxon>Arthropoda</taxon>
        <taxon>Hexapoda</taxon>
        <taxon>Insecta</taxon>
        <taxon>Pterygota</taxon>
        <taxon>Neoptera</taxon>
        <taxon>Polyneoptera</taxon>
        <taxon>Dictyoptera</taxon>
        <taxon>Blattodea</taxon>
        <taxon>Blattoidea</taxon>
        <taxon>Blattidae</taxon>
        <taxon>Blattinae</taxon>
        <taxon>Periplaneta</taxon>
    </lineage>
</organism>
<evidence type="ECO:0000256" key="1">
    <source>
        <dbReference type="SAM" id="Phobius"/>
    </source>
</evidence>
<protein>
    <submittedName>
        <fullName evidence="2">Uncharacterized protein</fullName>
    </submittedName>
</protein>
<accession>A0ABQ8TBQ7</accession>
<keyword evidence="1" id="KW-0472">Membrane</keyword>
<proteinExistence type="predicted"/>
<dbReference type="EMBL" id="JAJSOF020000011">
    <property type="protein sequence ID" value="KAJ4443983.1"/>
    <property type="molecule type" value="Genomic_DNA"/>
</dbReference>
<evidence type="ECO:0000313" key="2">
    <source>
        <dbReference type="EMBL" id="KAJ4443983.1"/>
    </source>
</evidence>
<sequence length="99" mass="11745">MFFRRRFPNMMSIVIVIGGLFVSLFLIRRMKYLYDSNQKYHRLESYKQYMEEISDYMRNVEVSANKSAMSLHRLNSALQKQQQQQLVTGATTEKVTPGR</sequence>
<feature type="transmembrane region" description="Helical" evidence="1">
    <location>
        <begin position="6"/>
        <end position="27"/>
    </location>
</feature>